<reference evidence="1 2" key="1">
    <citation type="journal article" date="2013" name="Genome Announc.">
        <title>Draft Genome of Pseudomonas stutzeri Strain NF13, a Nitrogen Fixer Isolated from the Galapagos Rift Hydrothermal Vent.</title>
        <authorList>
            <person name="Pena A."/>
            <person name="Busquets A."/>
            <person name="Gomila M."/>
            <person name="Mayol J."/>
            <person name="Bosch R."/>
            <person name="Nogales B."/>
            <person name="Garcia-Valdes E."/>
            <person name="Bennasar A."/>
            <person name="Lalucat J."/>
        </authorList>
    </citation>
    <scope>NUCLEOTIDE SEQUENCE [LARGE SCALE GENOMIC DNA]</scope>
    <source>
        <strain evidence="1 2">NF13</strain>
    </source>
</reference>
<name>M2TL26_STUST</name>
<dbReference type="EMBL" id="AOBS01000079">
    <property type="protein sequence ID" value="EMD98205.1"/>
    <property type="molecule type" value="Genomic_DNA"/>
</dbReference>
<dbReference type="SUPFAM" id="SSF52540">
    <property type="entry name" value="P-loop containing nucleoside triphosphate hydrolases"/>
    <property type="match status" value="1"/>
</dbReference>
<accession>M2TL26</accession>
<protein>
    <submittedName>
        <fullName evidence="1">Uncharacterized protein</fullName>
    </submittedName>
</protein>
<sequence>MDGFASNENSIYLIAVGHADIETVDDAALLVLEKLASFDRAESKVVIGIPKIISYESTEAYSFFQEGRHLAALSKIISDQVFKLQLAQADKLIIAIDECEKCAPAIARLMRTLGTEVQLQGIKNLRFLLAGVSPFYQDMAATDRGVTRFIYKSINLEPLDKDSALALLDEKFKAVLSSAESEGEVLKINPDVIDRIAEISGGHPHLLQLLGSHVVEHEYADPDGCIDTKDLADSLRTICYESRGRDYDLLIHTMKNDSVFSDYSILVELAGGKFPSKIDQTKAHELIELSSISWLLSRNIINMCDDKNYSLVDEFLRIRVIMDVEEANVDDIEAALIESGEIPMPGQMFESFYENTGRVDDDY</sequence>
<evidence type="ECO:0000313" key="2">
    <source>
        <dbReference type="Proteomes" id="UP000011700"/>
    </source>
</evidence>
<dbReference type="InterPro" id="IPR027417">
    <property type="entry name" value="P-loop_NTPase"/>
</dbReference>
<organism evidence="1 2">
    <name type="scientific">Stutzerimonas stutzeri NF13</name>
    <dbReference type="NCBI Taxonomy" id="1212548"/>
    <lineage>
        <taxon>Bacteria</taxon>
        <taxon>Pseudomonadati</taxon>
        <taxon>Pseudomonadota</taxon>
        <taxon>Gammaproteobacteria</taxon>
        <taxon>Pseudomonadales</taxon>
        <taxon>Pseudomonadaceae</taxon>
        <taxon>Stutzerimonas</taxon>
    </lineage>
</organism>
<evidence type="ECO:0000313" key="1">
    <source>
        <dbReference type="EMBL" id="EMD98205.1"/>
    </source>
</evidence>
<dbReference type="AlphaFoldDB" id="M2TL26"/>
<comment type="caution">
    <text evidence="1">The sequence shown here is derived from an EMBL/GenBank/DDBJ whole genome shotgun (WGS) entry which is preliminary data.</text>
</comment>
<proteinExistence type="predicted"/>
<dbReference type="PATRIC" id="fig|1212548.4.peg.4127"/>
<gene>
    <name evidence="1" type="ORF">B381_20906</name>
</gene>
<dbReference type="Proteomes" id="UP000011700">
    <property type="component" value="Unassembled WGS sequence"/>
</dbReference>